<sequence length="209" mass="22435">MRYATTTACYVLDLNVWVDLAQRIDLRRVDRPAELGRALSALLDTSPATRAEEGLHAAARLVEQACRGRGDGARLFASQEMITTLRHVLSRVISDPMPPALAARYCAVVAMVCEVSGGRWNVDPRSVNDPARGIFPELVGDAYGQIDHEDLGVIATALAVRRDTGGPGVVLVTFDRGLQGVGASIAGRDVLVLSPQKLHRVTSALARRA</sequence>
<evidence type="ECO:0000313" key="1">
    <source>
        <dbReference type="EMBL" id="RJL23906.1"/>
    </source>
</evidence>
<dbReference type="RefSeq" id="WP_119930162.1">
    <property type="nucleotide sequence ID" value="NZ_QZEY01000017.1"/>
</dbReference>
<protein>
    <submittedName>
        <fullName evidence="1">Uncharacterized protein</fullName>
    </submittedName>
</protein>
<proteinExistence type="predicted"/>
<name>A0A3A4A513_9ACTN</name>
<accession>A0A3A4A513</accession>
<evidence type="ECO:0000313" key="2">
    <source>
        <dbReference type="Proteomes" id="UP000265768"/>
    </source>
</evidence>
<comment type="caution">
    <text evidence="1">The sequence shown here is derived from an EMBL/GenBank/DDBJ whole genome shotgun (WGS) entry which is preliminary data.</text>
</comment>
<keyword evidence="2" id="KW-1185">Reference proteome</keyword>
<dbReference type="Proteomes" id="UP000265768">
    <property type="component" value="Unassembled WGS sequence"/>
</dbReference>
<reference evidence="1 2" key="1">
    <citation type="submission" date="2018-09" db="EMBL/GenBank/DDBJ databases">
        <title>YIM 75507 draft genome.</title>
        <authorList>
            <person name="Tang S."/>
            <person name="Feng Y."/>
        </authorList>
    </citation>
    <scope>NUCLEOTIDE SEQUENCE [LARGE SCALE GENOMIC DNA]</scope>
    <source>
        <strain evidence="1 2">YIM 75507</strain>
    </source>
</reference>
<gene>
    <name evidence="1" type="ORF">D5H75_31190</name>
</gene>
<dbReference type="AlphaFoldDB" id="A0A3A4A513"/>
<organism evidence="1 2">
    <name type="scientific">Bailinhaonella thermotolerans</name>
    <dbReference type="NCBI Taxonomy" id="1070861"/>
    <lineage>
        <taxon>Bacteria</taxon>
        <taxon>Bacillati</taxon>
        <taxon>Actinomycetota</taxon>
        <taxon>Actinomycetes</taxon>
        <taxon>Streptosporangiales</taxon>
        <taxon>Streptosporangiaceae</taxon>
        <taxon>Bailinhaonella</taxon>
    </lineage>
</organism>
<dbReference type="EMBL" id="QZEY01000017">
    <property type="protein sequence ID" value="RJL23906.1"/>
    <property type="molecule type" value="Genomic_DNA"/>
</dbReference>